<evidence type="ECO:0000256" key="1">
    <source>
        <dbReference type="SAM" id="MobiDB-lite"/>
    </source>
</evidence>
<accession>A0A6M3ZX06</accession>
<dbReference type="Proteomes" id="UP000501648">
    <property type="component" value="Chromosome"/>
</dbReference>
<proteinExistence type="predicted"/>
<dbReference type="EMBL" id="CP008956">
    <property type="protein sequence ID" value="QJQ03086.1"/>
    <property type="molecule type" value="Genomic_DNA"/>
</dbReference>
<sequence length="463" mass="52711">MNKSTALRRHRKTRLAKQEDEEFARSEARTRKWFTDTLTLVANLRRKDRTFHGLSQEFRFWKEVLLTEYRKSRDIGHARDVGAARENILRGFLTGSGFLPKKYGVTEMSTRVASTSGHVSGELDLVIYDTAESIALMQQQKAFQVLPVECTYGTIQVKSRLNRKNLKEAFENIASFKRLDSTHKKPAVISGGNSPYSFRPFGLIFAYESELSWPDLVEEVKTLCGETESHLICNSIFILSEGHMMPGSEARVAFHNSEIAELSEVVIHGRPDRADDVLYSFYYILMELLRATNIGEVPFNAYYNVPLVAGKYSYEFLMGPFVEVMQCGKHGAFAKEIASQNIEKLINWCQSTESFDWEKLNVEIFFAEKKKSAQPGRKGNVFVYNPKELPLDKVLAFENELALPDGTKAVTKAIDYDAIHLLSTRRTVLVPRLYLDEIIDPCPKCKSWEAFIVNNQPPRSGDS</sequence>
<dbReference type="CDD" id="cd21173">
    <property type="entry name" value="NucC-like"/>
    <property type="match status" value="1"/>
</dbReference>
<protein>
    <recommendedName>
        <fullName evidence="2">DUF6602 domain-containing protein</fullName>
    </recommendedName>
</protein>
<gene>
    <name evidence="3" type="ORF">C798_23505</name>
</gene>
<feature type="domain" description="DUF6602" evidence="2">
    <location>
        <begin position="71"/>
        <end position="179"/>
    </location>
</feature>
<evidence type="ECO:0000313" key="3">
    <source>
        <dbReference type="EMBL" id="QJQ03086.1"/>
    </source>
</evidence>
<dbReference type="InterPro" id="IPR046537">
    <property type="entry name" value="DUF6602"/>
</dbReference>
<dbReference type="Pfam" id="PF20247">
    <property type="entry name" value="DUF6602"/>
    <property type="match status" value="1"/>
</dbReference>
<dbReference type="AlphaFoldDB" id="A0A6M3ZX06"/>
<feature type="region of interest" description="Disordered" evidence="1">
    <location>
        <begin position="1"/>
        <end position="21"/>
    </location>
</feature>
<dbReference type="RefSeq" id="WP_017454870.1">
    <property type="nucleotide sequence ID" value="NZ_CP008956.1"/>
</dbReference>
<evidence type="ECO:0000313" key="4">
    <source>
        <dbReference type="Proteomes" id="UP000501648"/>
    </source>
</evidence>
<reference evidence="3 4" key="1">
    <citation type="journal article" date="2012" name="J. Bacteriol.">
        <title>Genome sequence of the pathogenic Herbaspirillum seropedicae strain Os34, isolated from rice roots.</title>
        <authorList>
            <person name="Ye W."/>
            <person name="Ye S."/>
            <person name="Liu J."/>
            <person name="Chang S."/>
            <person name="Chen M."/>
            <person name="Zhu B."/>
            <person name="Guo L."/>
            <person name="An Q."/>
        </authorList>
    </citation>
    <scope>NUCLEOTIDE SEQUENCE [LARGE SCALE GENOMIC DNA]</scope>
    <source>
        <strain evidence="3 4">Os34</strain>
    </source>
</reference>
<organism evidence="3 4">
    <name type="scientific">Herbaspirillum rubrisubalbicans Os34</name>
    <dbReference type="NCBI Taxonomy" id="1235827"/>
    <lineage>
        <taxon>Bacteria</taxon>
        <taxon>Pseudomonadati</taxon>
        <taxon>Pseudomonadota</taxon>
        <taxon>Betaproteobacteria</taxon>
        <taxon>Burkholderiales</taxon>
        <taxon>Oxalobacteraceae</taxon>
        <taxon>Herbaspirillum</taxon>
    </lineage>
</organism>
<evidence type="ECO:0000259" key="2">
    <source>
        <dbReference type="Pfam" id="PF20247"/>
    </source>
</evidence>
<name>A0A6M3ZX06_9BURK</name>
<feature type="compositionally biased region" description="Basic residues" evidence="1">
    <location>
        <begin position="1"/>
        <end position="15"/>
    </location>
</feature>